<dbReference type="GO" id="GO:0006606">
    <property type="term" value="P:protein import into nucleus"/>
    <property type="evidence" value="ECO:0007669"/>
    <property type="project" value="TreeGrafter"/>
</dbReference>
<name>A0AAV5QRX7_9ASCO</name>
<dbReference type="AlphaFoldDB" id="A0AAV5QRX7"/>
<evidence type="ECO:0000256" key="4">
    <source>
        <dbReference type="ARBA" id="ARBA00023010"/>
    </source>
</evidence>
<evidence type="ECO:0000313" key="9">
    <source>
        <dbReference type="Proteomes" id="UP001360560"/>
    </source>
</evidence>
<keyword evidence="6 7" id="KW-0539">Nucleus</keyword>
<keyword evidence="2" id="KW-0509">mRNA transport</keyword>
<comment type="subcellular location">
    <subcellularLocation>
        <location evidence="7">Nucleus</location>
        <location evidence="7">Nuclear pore complex</location>
    </subcellularLocation>
    <subcellularLocation>
        <location evidence="7">Nucleus membrane</location>
    </subcellularLocation>
</comment>
<dbReference type="EMBL" id="BTFZ01000011">
    <property type="protein sequence ID" value="GMM37320.1"/>
    <property type="molecule type" value="Genomic_DNA"/>
</dbReference>
<dbReference type="InterPro" id="IPR007252">
    <property type="entry name" value="Nup84/Nup107"/>
</dbReference>
<sequence>MALIPTNVKSIDEEFGESLYSQLLSHDQSIGLPQIFARITSLFDVKLLQQESLNKSFNLETKLWDLAGSLMETRMDNYEDSAMDISQSLSKKFNSNYSFLDNFMDNNKELQEIWTIINWIKRNLMNLELDQAPKDSNKWLNTKLALQENNISKFYASQSNSKPWMVNKLDYDAIIRQNKLIDPKDMENDLSFFKKLYFLVLTSNHVGALELCEETNNWTHYMILQGLTQYSDPVVDEDADTDDVPQGIKEKYLWRRNCFKLSQYSKSDNEYEKCLFEYLSGGIEKNLQLNRDDWETSLLVYLNGFLTKTLENYLIDIQKVDDPQPLSVPELSNIKSINDILLDLSMLPGLKEASENSLRKLMGSLMLGNVASTISSFLNQEWNSKVLNATTSGDIYSDLDDDITDLTDYSQITYSDQDGDYEESAEELEGILATDPHYDNQNTYLLRVLVHLAIYLRFINDFSSVTDENLTALIKLYLKRTFKKCNYRLIPVYMKLLPVFNEEQSIEFRKIYSYYLSKLIKRENRIEQIKACQHLELIGLREILIDTVNIIINKYNNYYMSFVNNIKKKSGSVMVNDDVVTDIDKIYYTSIEWLLEYSNMNHVAIAYIVQIFTNFLLSGKIRSMIEFYKSYNFSEIIKQADVEVEIFNAKLGNGSDTESNNDNSDTDDIKIALSDADVRFSEVYQTNRTHLFNFLKLIKEGFINVYGYEEYLIGNNLNPAKVNLYNNIELAKWRNQIVKDELNKLYFSPLKTLIRENLMNLTISADLETNELFKSLYVPYFIISFHKMLVNSRFCDFPGASGDILNKIGKESGNFLKQAINMSTMVASSRYNFTKYFQRTNRLKEYLKLIAECSALAGESVIYN</sequence>
<dbReference type="Pfam" id="PF04121">
    <property type="entry name" value="Nup84_Nup100"/>
    <property type="match status" value="1"/>
</dbReference>
<gene>
    <name evidence="8" type="ORF">DASC09_046450</name>
</gene>
<dbReference type="GO" id="GO:0017056">
    <property type="term" value="F:structural constituent of nuclear pore"/>
    <property type="evidence" value="ECO:0007669"/>
    <property type="project" value="UniProtKB-UniRule"/>
</dbReference>
<evidence type="ECO:0000256" key="7">
    <source>
        <dbReference type="RuleBase" id="RU365072"/>
    </source>
</evidence>
<dbReference type="Gene3D" id="1.10.3450.20">
    <property type="match status" value="1"/>
</dbReference>
<keyword evidence="7" id="KW-0472">Membrane</keyword>
<comment type="similarity">
    <text evidence="7">Belongs to the nucleoporin Nup84/Nup107 family.</text>
</comment>
<dbReference type="GO" id="GO:0031965">
    <property type="term" value="C:nuclear membrane"/>
    <property type="evidence" value="ECO:0007669"/>
    <property type="project" value="UniProtKB-SubCell"/>
</dbReference>
<dbReference type="Gene3D" id="1.20.190.50">
    <property type="match status" value="2"/>
</dbReference>
<evidence type="ECO:0000256" key="5">
    <source>
        <dbReference type="ARBA" id="ARBA00023132"/>
    </source>
</evidence>
<comment type="function">
    <text evidence="7">Functions as a component of the nuclear pore complex (NPC).</text>
</comment>
<organism evidence="8 9">
    <name type="scientific">Saccharomycopsis crataegensis</name>
    <dbReference type="NCBI Taxonomy" id="43959"/>
    <lineage>
        <taxon>Eukaryota</taxon>
        <taxon>Fungi</taxon>
        <taxon>Dikarya</taxon>
        <taxon>Ascomycota</taxon>
        <taxon>Saccharomycotina</taxon>
        <taxon>Saccharomycetes</taxon>
        <taxon>Saccharomycopsidaceae</taxon>
        <taxon>Saccharomycopsis</taxon>
    </lineage>
</organism>
<reference evidence="8 9" key="1">
    <citation type="journal article" date="2023" name="Elife">
        <title>Identification of key yeast species and microbe-microbe interactions impacting larval growth of Drosophila in the wild.</title>
        <authorList>
            <person name="Mure A."/>
            <person name="Sugiura Y."/>
            <person name="Maeda R."/>
            <person name="Honda K."/>
            <person name="Sakurai N."/>
            <person name="Takahashi Y."/>
            <person name="Watada M."/>
            <person name="Katoh T."/>
            <person name="Gotoh A."/>
            <person name="Gotoh Y."/>
            <person name="Taniguchi I."/>
            <person name="Nakamura K."/>
            <person name="Hayashi T."/>
            <person name="Katayama T."/>
            <person name="Uemura T."/>
            <person name="Hattori Y."/>
        </authorList>
    </citation>
    <scope>NUCLEOTIDE SEQUENCE [LARGE SCALE GENOMIC DNA]</scope>
    <source>
        <strain evidence="8 9">SC-9</strain>
    </source>
</reference>
<evidence type="ECO:0000256" key="2">
    <source>
        <dbReference type="ARBA" id="ARBA00022816"/>
    </source>
</evidence>
<dbReference type="GO" id="GO:0000973">
    <property type="term" value="P:post-transcriptional tethering of RNA polymerase II gene DNA at nuclear periphery"/>
    <property type="evidence" value="ECO:0007669"/>
    <property type="project" value="TreeGrafter"/>
</dbReference>
<dbReference type="Proteomes" id="UP001360560">
    <property type="component" value="Unassembled WGS sequence"/>
</dbReference>
<proteinExistence type="inferred from homology"/>
<accession>A0AAV5QRX7</accession>
<dbReference type="GeneID" id="90075295"/>
<dbReference type="PANTHER" id="PTHR13003">
    <property type="entry name" value="NUP107-RELATED"/>
    <property type="match status" value="1"/>
</dbReference>
<comment type="subunit">
    <text evidence="7">Part of the nuclear pore complex (NPC).</text>
</comment>
<keyword evidence="4 7" id="KW-0811">Translocation</keyword>
<dbReference type="PANTHER" id="PTHR13003:SF2">
    <property type="entry name" value="NUCLEAR PORE COMPLEX PROTEIN NUP107"/>
    <property type="match status" value="1"/>
</dbReference>
<dbReference type="GO" id="GO:0006406">
    <property type="term" value="P:mRNA export from nucleus"/>
    <property type="evidence" value="ECO:0007669"/>
    <property type="project" value="TreeGrafter"/>
</dbReference>
<keyword evidence="9" id="KW-1185">Reference proteome</keyword>
<keyword evidence="1 7" id="KW-0813">Transport</keyword>
<evidence type="ECO:0000256" key="3">
    <source>
        <dbReference type="ARBA" id="ARBA00022927"/>
    </source>
</evidence>
<keyword evidence="5 7" id="KW-0906">Nuclear pore complex</keyword>
<dbReference type="RefSeq" id="XP_064854316.1">
    <property type="nucleotide sequence ID" value="XM_064998244.1"/>
</dbReference>
<dbReference type="GO" id="GO:0031080">
    <property type="term" value="C:nuclear pore outer ring"/>
    <property type="evidence" value="ECO:0007669"/>
    <property type="project" value="TreeGrafter"/>
</dbReference>
<evidence type="ECO:0000256" key="6">
    <source>
        <dbReference type="ARBA" id="ARBA00023242"/>
    </source>
</evidence>
<evidence type="ECO:0000313" key="8">
    <source>
        <dbReference type="EMBL" id="GMM37320.1"/>
    </source>
</evidence>
<evidence type="ECO:0000256" key="1">
    <source>
        <dbReference type="ARBA" id="ARBA00022448"/>
    </source>
</evidence>
<keyword evidence="3" id="KW-0653">Protein transport</keyword>
<comment type="caution">
    <text evidence="8">The sequence shown here is derived from an EMBL/GenBank/DDBJ whole genome shotgun (WGS) entry which is preliminary data.</text>
</comment>
<protein>
    <recommendedName>
        <fullName evidence="7">Nuclear pore complex protein</fullName>
    </recommendedName>
</protein>